<reference evidence="2 3" key="1">
    <citation type="submission" date="2019-03" db="EMBL/GenBank/DDBJ databases">
        <title>Sapientia aquatica gen. nov., sp. nov., isolated from a crater lake.</title>
        <authorList>
            <person name="Felfoldi T."/>
            <person name="Szabo A."/>
            <person name="Toth E."/>
            <person name="Schumann P."/>
            <person name="Keki Z."/>
            <person name="Marialigeti K."/>
            <person name="Mathe I."/>
        </authorList>
    </citation>
    <scope>NUCLEOTIDE SEQUENCE [LARGE SCALE GENOMIC DNA]</scope>
    <source>
        <strain evidence="2 3">SA-152</strain>
    </source>
</reference>
<organism evidence="2 3">
    <name type="scientific">Sapientia aquatica</name>
    <dbReference type="NCBI Taxonomy" id="1549640"/>
    <lineage>
        <taxon>Bacteria</taxon>
        <taxon>Pseudomonadati</taxon>
        <taxon>Pseudomonadota</taxon>
        <taxon>Betaproteobacteria</taxon>
        <taxon>Burkholderiales</taxon>
        <taxon>Oxalobacteraceae</taxon>
        <taxon>Sapientia</taxon>
    </lineage>
</organism>
<dbReference type="InterPro" id="IPR050570">
    <property type="entry name" value="Cell_wall_metabolism_enzyme"/>
</dbReference>
<dbReference type="EMBL" id="SMYL01000002">
    <property type="protein sequence ID" value="TDK67045.1"/>
    <property type="molecule type" value="Genomic_DNA"/>
</dbReference>
<dbReference type="RefSeq" id="WP_133325901.1">
    <property type="nucleotide sequence ID" value="NZ_SMYL01000002.1"/>
</dbReference>
<dbReference type="AlphaFoldDB" id="A0A4R5W3X7"/>
<dbReference type="SUPFAM" id="SSF51261">
    <property type="entry name" value="Duplicated hybrid motif"/>
    <property type="match status" value="1"/>
</dbReference>
<dbReference type="Proteomes" id="UP000294829">
    <property type="component" value="Unassembled WGS sequence"/>
</dbReference>
<evidence type="ECO:0000313" key="2">
    <source>
        <dbReference type="EMBL" id="TDK67045.1"/>
    </source>
</evidence>
<dbReference type="PANTHER" id="PTHR21666:SF291">
    <property type="entry name" value="STAGE II SPORULATION PROTEIN Q"/>
    <property type="match status" value="1"/>
</dbReference>
<evidence type="ECO:0000313" key="3">
    <source>
        <dbReference type="Proteomes" id="UP000294829"/>
    </source>
</evidence>
<comment type="caution">
    <text evidence="2">The sequence shown here is derived from an EMBL/GenBank/DDBJ whole genome shotgun (WGS) entry which is preliminary data.</text>
</comment>
<evidence type="ECO:0000259" key="1">
    <source>
        <dbReference type="Pfam" id="PF01551"/>
    </source>
</evidence>
<proteinExistence type="predicted"/>
<dbReference type="CDD" id="cd12797">
    <property type="entry name" value="M23_peptidase"/>
    <property type="match status" value="1"/>
</dbReference>
<dbReference type="InterPro" id="IPR011055">
    <property type="entry name" value="Dup_hybrid_motif"/>
</dbReference>
<dbReference type="Pfam" id="PF01551">
    <property type="entry name" value="Peptidase_M23"/>
    <property type="match status" value="1"/>
</dbReference>
<keyword evidence="3" id="KW-1185">Reference proteome</keyword>
<dbReference type="PANTHER" id="PTHR21666">
    <property type="entry name" value="PEPTIDASE-RELATED"/>
    <property type="match status" value="1"/>
</dbReference>
<dbReference type="InterPro" id="IPR016047">
    <property type="entry name" value="M23ase_b-sheet_dom"/>
</dbReference>
<accession>A0A4R5W3X7</accession>
<name>A0A4R5W3X7_9BURK</name>
<dbReference type="OrthoDB" id="9815245at2"/>
<dbReference type="Gene3D" id="2.70.70.10">
    <property type="entry name" value="Glucose Permease (Domain IIA)"/>
    <property type="match status" value="1"/>
</dbReference>
<dbReference type="GO" id="GO:0004222">
    <property type="term" value="F:metalloendopeptidase activity"/>
    <property type="evidence" value="ECO:0007669"/>
    <property type="project" value="TreeGrafter"/>
</dbReference>
<feature type="domain" description="M23ase beta-sheet core" evidence="1">
    <location>
        <begin position="202"/>
        <end position="296"/>
    </location>
</feature>
<dbReference type="FunFam" id="2.70.70.10:FF:000006">
    <property type="entry name" value="M23 family peptidase"/>
    <property type="match status" value="1"/>
</dbReference>
<gene>
    <name evidence="2" type="ORF">E2I14_04530</name>
</gene>
<protein>
    <submittedName>
        <fullName evidence="2">M23 family metallopeptidase</fullName>
    </submittedName>
</protein>
<sequence>MQIIVMHPRFTRAKSIKITQKHVYLSLLGLVILVLISSFLLSVLCLRLAGSSETIRNILPAEFSVLDSNSQAKYMKQNLAKMAIKLGEMQAQMMQLDALGERVQGLAGVKPEEFNFKKVPPRGGIAPPANAPTLSMSEFQATLDALSNDLDNRADFLNVVETTLMEYKVRSRLLPTTQPVNVPFNSSTFGWRLDPFTGQNAFHEGIDFPAPVGTHIVAAAGGVVITSEYHPQFGNVLEIDHGNDLVTRYAHCSRILAKVGDIVKRGQYVADIGTSGRSTGAHLHFEVLLKGRPQNPNKFLSAGASQTASANSINPASPVAAN</sequence>